<dbReference type="AlphaFoldDB" id="A0A3A3Z5P3"/>
<dbReference type="RefSeq" id="WP_119949213.1">
    <property type="nucleotide sequence ID" value="NZ_QZEZ01000001.1"/>
</dbReference>
<evidence type="ECO:0000313" key="2">
    <source>
        <dbReference type="EMBL" id="RJK98288.1"/>
    </source>
</evidence>
<dbReference type="GO" id="GO:0016787">
    <property type="term" value="F:hydrolase activity"/>
    <property type="evidence" value="ECO:0007669"/>
    <property type="project" value="UniProtKB-KW"/>
</dbReference>
<keyword evidence="2" id="KW-0378">Hydrolase</keyword>
<reference evidence="2 3" key="1">
    <citation type="submission" date="2018-09" db="EMBL/GenBank/DDBJ databases">
        <title>YIM 75000 draft genome.</title>
        <authorList>
            <person name="Tang S."/>
            <person name="Feng Y."/>
        </authorList>
    </citation>
    <scope>NUCLEOTIDE SEQUENCE [LARGE SCALE GENOMIC DNA]</scope>
    <source>
        <strain evidence="2 3">YIM 75000</strain>
    </source>
</reference>
<evidence type="ECO:0000259" key="1">
    <source>
        <dbReference type="Pfam" id="PF00561"/>
    </source>
</evidence>
<dbReference type="SUPFAM" id="SSF53474">
    <property type="entry name" value="alpha/beta-Hydrolases"/>
    <property type="match status" value="1"/>
</dbReference>
<dbReference type="Proteomes" id="UP000265614">
    <property type="component" value="Unassembled WGS sequence"/>
</dbReference>
<gene>
    <name evidence="2" type="ORF">D5H78_00030</name>
</gene>
<evidence type="ECO:0000313" key="3">
    <source>
        <dbReference type="Proteomes" id="UP000265614"/>
    </source>
</evidence>
<dbReference type="Pfam" id="PF00561">
    <property type="entry name" value="Abhydrolase_1"/>
    <property type="match status" value="1"/>
</dbReference>
<dbReference type="EMBL" id="QZEZ01000001">
    <property type="protein sequence ID" value="RJK98288.1"/>
    <property type="molecule type" value="Genomic_DNA"/>
</dbReference>
<dbReference type="OrthoDB" id="3210164at2"/>
<dbReference type="InterPro" id="IPR000073">
    <property type="entry name" value="AB_hydrolase_1"/>
</dbReference>
<keyword evidence="3" id="KW-1185">Reference proteome</keyword>
<comment type="caution">
    <text evidence="2">The sequence shown here is derived from an EMBL/GenBank/DDBJ whole genome shotgun (WGS) entry which is preliminary data.</text>
</comment>
<sequence>MTEPTTRTLEVPGAVLAYDVREGTGDEPPLLLVGSPMGAAGFATLAGHFPHRTVVTYDPRGVERSRVTSGRVRTEVAEHAEDLHAVVGAVGGGPVDVFGSSGGAVNALELVVRHPRDVRTLVAHEPASAPVLPDREQALAACRRVAEVYQERGHGAGMAAFIAVVAHEGPFPDGFLADPPDPAAFGMPADDDGTRDDPLLGRNMLASTGHEHDLAALRVAPTRVVVAAGEASGAQMARRGAEGMARRLGVELTVFPGDHGGFLGGEYGQTGEPEAFGKRLREVLEG</sequence>
<accession>A0A3A3Z5P3</accession>
<dbReference type="Gene3D" id="3.40.50.1820">
    <property type="entry name" value="alpha/beta hydrolase"/>
    <property type="match status" value="1"/>
</dbReference>
<dbReference type="InterPro" id="IPR029058">
    <property type="entry name" value="AB_hydrolase_fold"/>
</dbReference>
<organism evidence="2 3">
    <name type="scientific">Vallicoccus soli</name>
    <dbReference type="NCBI Taxonomy" id="2339232"/>
    <lineage>
        <taxon>Bacteria</taxon>
        <taxon>Bacillati</taxon>
        <taxon>Actinomycetota</taxon>
        <taxon>Actinomycetes</taxon>
        <taxon>Motilibacterales</taxon>
        <taxon>Vallicoccaceae</taxon>
        <taxon>Vallicoccus</taxon>
    </lineage>
</organism>
<protein>
    <submittedName>
        <fullName evidence="2">Alpha/beta hydrolase</fullName>
    </submittedName>
</protein>
<proteinExistence type="predicted"/>
<name>A0A3A3Z5P3_9ACTN</name>
<feature type="domain" description="AB hydrolase-1" evidence="1">
    <location>
        <begin position="34"/>
        <end position="132"/>
    </location>
</feature>